<dbReference type="AlphaFoldDB" id="A0A249PLF5"/>
<keyword evidence="1" id="KW-0614">Plasmid</keyword>
<evidence type="ECO:0000313" key="1">
    <source>
        <dbReference type="EMBL" id="ASY66741.1"/>
    </source>
</evidence>
<name>A0A249PLF5_9HYPH</name>
<reference evidence="1 2" key="1">
    <citation type="submission" date="2017-08" db="EMBL/GenBank/DDBJ databases">
        <title>Multipartite genome sequences of Sinorhizobium species nodulating soybeans.</title>
        <authorList>
            <person name="Tian C.F."/>
        </authorList>
    </citation>
    <scope>NUCLEOTIDE SEQUENCE [LARGE SCALE GENOMIC DNA]</scope>
    <source>
        <strain evidence="1 2">CCBAU 05684</strain>
        <plasmid evidence="2">psj05684b</plasmid>
    </source>
</reference>
<dbReference type="KEGG" id="esj:SJ05684_b57590"/>
<protein>
    <submittedName>
        <fullName evidence="1">Uncharacterized protein</fullName>
    </submittedName>
</protein>
<keyword evidence="2" id="KW-1185">Reference proteome</keyword>
<geneLocation type="plasmid" evidence="2">
    <name>psj05684b</name>
</geneLocation>
<gene>
    <name evidence="1" type="ORF">SJ05684_b57590</name>
</gene>
<dbReference type="EMBL" id="CP023068">
    <property type="protein sequence ID" value="ASY66741.1"/>
    <property type="molecule type" value="Genomic_DNA"/>
</dbReference>
<organism evidence="1 2">
    <name type="scientific">Sinorhizobium sojae CCBAU 05684</name>
    <dbReference type="NCBI Taxonomy" id="716928"/>
    <lineage>
        <taxon>Bacteria</taxon>
        <taxon>Pseudomonadati</taxon>
        <taxon>Pseudomonadota</taxon>
        <taxon>Alphaproteobacteria</taxon>
        <taxon>Hyphomicrobiales</taxon>
        <taxon>Rhizobiaceae</taxon>
        <taxon>Sinorhizobium/Ensifer group</taxon>
        <taxon>Sinorhizobium</taxon>
    </lineage>
</organism>
<accession>A0A249PLF5</accession>
<evidence type="ECO:0000313" key="2">
    <source>
        <dbReference type="Proteomes" id="UP000217211"/>
    </source>
</evidence>
<sequence>MYSRGEKCDLSVQLDSEIFREVRHFIDFEYLAESRRPAADGETIVLRERNMFRRQAQFQNLIGPCFHES</sequence>
<proteinExistence type="predicted"/>
<dbReference type="Proteomes" id="UP000217211">
    <property type="component" value="Plasmid pSJ05684b"/>
</dbReference>